<evidence type="ECO:0008006" key="3">
    <source>
        <dbReference type="Google" id="ProtNLM"/>
    </source>
</evidence>
<evidence type="ECO:0000313" key="2">
    <source>
        <dbReference type="Proteomes" id="UP000681967"/>
    </source>
</evidence>
<dbReference type="GO" id="GO:0006508">
    <property type="term" value="P:proteolysis"/>
    <property type="evidence" value="ECO:0007669"/>
    <property type="project" value="InterPro"/>
</dbReference>
<dbReference type="Proteomes" id="UP000681967">
    <property type="component" value="Unassembled WGS sequence"/>
</dbReference>
<dbReference type="InterPro" id="IPR001969">
    <property type="entry name" value="Aspartic_peptidase_AS"/>
</dbReference>
<dbReference type="EMBL" id="CAJOBH010037174">
    <property type="protein sequence ID" value="CAF4308818.1"/>
    <property type="molecule type" value="Genomic_DNA"/>
</dbReference>
<reference evidence="1" key="1">
    <citation type="submission" date="2021-02" db="EMBL/GenBank/DDBJ databases">
        <authorList>
            <person name="Nowell W R."/>
        </authorList>
    </citation>
    <scope>NUCLEOTIDE SEQUENCE</scope>
</reference>
<comment type="caution">
    <text evidence="1">The sequence shown here is derived from an EMBL/GenBank/DDBJ whole genome shotgun (WGS) entry which is preliminary data.</text>
</comment>
<name>A0A8S2UD21_9BILA</name>
<sequence length="68" mass="7378">MWWKPPFSSMSNASKFSITGSRDGGVPSTILKPSSISSHPVYIQIHINNQPTKAIIDTGSAISIIHIE</sequence>
<dbReference type="Gene3D" id="2.40.70.10">
    <property type="entry name" value="Acid Proteases"/>
    <property type="match status" value="1"/>
</dbReference>
<dbReference type="PROSITE" id="PS00141">
    <property type="entry name" value="ASP_PROTEASE"/>
    <property type="match status" value="1"/>
</dbReference>
<dbReference type="InterPro" id="IPR021109">
    <property type="entry name" value="Peptidase_aspartic_dom_sf"/>
</dbReference>
<feature type="non-terminal residue" evidence="1">
    <location>
        <position position="68"/>
    </location>
</feature>
<protein>
    <recommendedName>
        <fullName evidence="3">Retropepsins domain-containing protein</fullName>
    </recommendedName>
</protein>
<dbReference type="GO" id="GO:0004190">
    <property type="term" value="F:aspartic-type endopeptidase activity"/>
    <property type="evidence" value="ECO:0007669"/>
    <property type="project" value="InterPro"/>
</dbReference>
<accession>A0A8S2UD21</accession>
<dbReference type="SUPFAM" id="SSF50630">
    <property type="entry name" value="Acid proteases"/>
    <property type="match status" value="1"/>
</dbReference>
<organism evidence="1 2">
    <name type="scientific">Rotaria magnacalcarata</name>
    <dbReference type="NCBI Taxonomy" id="392030"/>
    <lineage>
        <taxon>Eukaryota</taxon>
        <taxon>Metazoa</taxon>
        <taxon>Spiralia</taxon>
        <taxon>Gnathifera</taxon>
        <taxon>Rotifera</taxon>
        <taxon>Eurotatoria</taxon>
        <taxon>Bdelloidea</taxon>
        <taxon>Philodinida</taxon>
        <taxon>Philodinidae</taxon>
        <taxon>Rotaria</taxon>
    </lineage>
</organism>
<proteinExistence type="predicted"/>
<dbReference type="AlphaFoldDB" id="A0A8S2UD21"/>
<gene>
    <name evidence="1" type="ORF">BYL167_LOCUS27789</name>
</gene>
<evidence type="ECO:0000313" key="1">
    <source>
        <dbReference type="EMBL" id="CAF4308818.1"/>
    </source>
</evidence>